<dbReference type="AlphaFoldDB" id="A0A9W7GN51"/>
<evidence type="ECO:0000313" key="3">
    <source>
        <dbReference type="EMBL" id="GMI48365.1"/>
    </source>
</evidence>
<evidence type="ECO:0000256" key="1">
    <source>
        <dbReference type="SAM" id="MobiDB-lite"/>
    </source>
</evidence>
<proteinExistence type="predicted"/>
<accession>A0A9W7GN51</accession>
<protein>
    <recommendedName>
        <fullName evidence="2">N-acetyltransferase domain-containing protein</fullName>
    </recommendedName>
</protein>
<dbReference type="InterPro" id="IPR017380">
    <property type="entry name" value="Hist_AcTrfase_B-typ_cat-su"/>
</dbReference>
<dbReference type="GO" id="GO:0005634">
    <property type="term" value="C:nucleus"/>
    <property type="evidence" value="ECO:0007669"/>
    <property type="project" value="InterPro"/>
</dbReference>
<dbReference type="Gene3D" id="3.40.630.30">
    <property type="match status" value="1"/>
</dbReference>
<name>A0A9W7GN51_9STRA</name>
<dbReference type="CDD" id="cd04301">
    <property type="entry name" value="NAT_SF"/>
    <property type="match status" value="1"/>
</dbReference>
<feature type="compositionally biased region" description="Gly residues" evidence="1">
    <location>
        <begin position="436"/>
        <end position="451"/>
    </location>
</feature>
<reference evidence="4" key="1">
    <citation type="journal article" date="2023" name="Commun. Biol.">
        <title>Genome analysis of Parmales, the sister group of diatoms, reveals the evolutionary specialization of diatoms from phago-mixotrophs to photoautotrophs.</title>
        <authorList>
            <person name="Ban H."/>
            <person name="Sato S."/>
            <person name="Yoshikawa S."/>
            <person name="Yamada K."/>
            <person name="Nakamura Y."/>
            <person name="Ichinomiya M."/>
            <person name="Sato N."/>
            <person name="Blanc-Mathieu R."/>
            <person name="Endo H."/>
            <person name="Kuwata A."/>
            <person name="Ogata H."/>
        </authorList>
    </citation>
    <scope>NUCLEOTIDE SEQUENCE [LARGE SCALE GENOMIC DNA]</scope>
</reference>
<dbReference type="InterPro" id="IPR000182">
    <property type="entry name" value="GNAT_dom"/>
</dbReference>
<dbReference type="Proteomes" id="UP001165065">
    <property type="component" value="Unassembled WGS sequence"/>
</dbReference>
<dbReference type="EMBL" id="BRYA01000388">
    <property type="protein sequence ID" value="GMI48365.1"/>
    <property type="molecule type" value="Genomic_DNA"/>
</dbReference>
<dbReference type="GO" id="GO:0000781">
    <property type="term" value="C:chromosome, telomeric region"/>
    <property type="evidence" value="ECO:0007669"/>
    <property type="project" value="GOC"/>
</dbReference>
<evidence type="ECO:0000259" key="2">
    <source>
        <dbReference type="Pfam" id="PF00583"/>
    </source>
</evidence>
<sequence>MEKFDVIKFEPGDLQFTLDGTILDTKAYTHQICPKCQFKLPTTTASATTNPPIITADTPLLMERESLEVANATPAAPSALNSASNSSPANAGLAKKVSFATPPALERVKVLVNLRAWTCLTDLVVTLYDSSGAAVHVLNKGPPEGRQPRGKKVYDAVNTDDPDKIVAFGNLGEFVGHLLTFLPPFTDASYPCGWSKAGEGAVKLEDSGLIDDVQWMSVLWIENGSKITPGSDWDVYGITGGGGVEGEEVGWGDLLGYVTVFRFKTMDREVHRICQMVVFPGAQGRGVGGRALRGIMGTLRADEGCREVNVEDPCPAMTRVRDAVDWEDLGGRVKVEMKDGKATLPEEKEVREIAKEFKVTERQVRRVWCVNLVVGAGGVDEEEREKRIKVGLKRWVIKMERENMVNMNKEQKLEYINGIYEEERREIERVGRRVGGHGGGGKENVVGGGEGGKGEKRKRVEGAVATVG</sequence>
<keyword evidence="4" id="KW-1185">Reference proteome</keyword>
<dbReference type="GO" id="GO:0004402">
    <property type="term" value="F:histone acetyltransferase activity"/>
    <property type="evidence" value="ECO:0007669"/>
    <property type="project" value="InterPro"/>
</dbReference>
<feature type="domain" description="N-acetyltransferase" evidence="2">
    <location>
        <begin position="252"/>
        <end position="308"/>
    </location>
</feature>
<feature type="region of interest" description="Disordered" evidence="1">
    <location>
        <begin position="432"/>
        <end position="468"/>
    </location>
</feature>
<dbReference type="SUPFAM" id="SSF55729">
    <property type="entry name" value="Acyl-CoA N-acyltransferases (Nat)"/>
    <property type="match status" value="1"/>
</dbReference>
<feature type="compositionally biased region" description="Basic and acidic residues" evidence="1">
    <location>
        <begin position="452"/>
        <end position="461"/>
    </location>
</feature>
<dbReference type="PANTHER" id="PTHR12046">
    <property type="entry name" value="HISTONE ACETYLTRANSFERASE TYPE B CATALYTIC SUBUNIT"/>
    <property type="match status" value="1"/>
</dbReference>
<dbReference type="OrthoDB" id="10253098at2759"/>
<dbReference type="Pfam" id="PF00583">
    <property type="entry name" value="Acetyltransf_1"/>
    <property type="match status" value="1"/>
</dbReference>
<organism evidence="3 4">
    <name type="scientific">Triparma columacea</name>
    <dbReference type="NCBI Taxonomy" id="722753"/>
    <lineage>
        <taxon>Eukaryota</taxon>
        <taxon>Sar</taxon>
        <taxon>Stramenopiles</taxon>
        <taxon>Ochrophyta</taxon>
        <taxon>Bolidophyceae</taxon>
        <taxon>Parmales</taxon>
        <taxon>Triparmaceae</taxon>
        <taxon>Triparma</taxon>
    </lineage>
</organism>
<comment type="caution">
    <text evidence="3">The sequence shown here is derived from an EMBL/GenBank/DDBJ whole genome shotgun (WGS) entry which is preliminary data.</text>
</comment>
<dbReference type="InterPro" id="IPR016181">
    <property type="entry name" value="Acyl_CoA_acyltransferase"/>
</dbReference>
<gene>
    <name evidence="3" type="ORF">TrCOL_g9399</name>
</gene>
<evidence type="ECO:0000313" key="4">
    <source>
        <dbReference type="Proteomes" id="UP001165065"/>
    </source>
</evidence>
<dbReference type="GO" id="GO:0031509">
    <property type="term" value="P:subtelomeric heterochromatin formation"/>
    <property type="evidence" value="ECO:0007669"/>
    <property type="project" value="InterPro"/>
</dbReference>